<dbReference type="Proteomes" id="UP001604336">
    <property type="component" value="Unassembled WGS sequence"/>
</dbReference>
<dbReference type="Pfam" id="PF03195">
    <property type="entry name" value="LOB"/>
    <property type="match status" value="1"/>
</dbReference>
<organism evidence="3 4">
    <name type="scientific">Abeliophyllum distichum</name>
    <dbReference type="NCBI Taxonomy" id="126358"/>
    <lineage>
        <taxon>Eukaryota</taxon>
        <taxon>Viridiplantae</taxon>
        <taxon>Streptophyta</taxon>
        <taxon>Embryophyta</taxon>
        <taxon>Tracheophyta</taxon>
        <taxon>Spermatophyta</taxon>
        <taxon>Magnoliopsida</taxon>
        <taxon>eudicotyledons</taxon>
        <taxon>Gunneridae</taxon>
        <taxon>Pentapetalae</taxon>
        <taxon>asterids</taxon>
        <taxon>lamiids</taxon>
        <taxon>Lamiales</taxon>
        <taxon>Oleaceae</taxon>
        <taxon>Forsythieae</taxon>
        <taxon>Abeliophyllum</taxon>
    </lineage>
</organism>
<evidence type="ECO:0000259" key="2">
    <source>
        <dbReference type="PROSITE" id="PS50891"/>
    </source>
</evidence>
<proteinExistence type="inferred from homology"/>
<name>A0ABD1PRQ1_9LAMI</name>
<accession>A0ABD1PRQ1</accession>
<dbReference type="PROSITE" id="PS50891">
    <property type="entry name" value="LOB"/>
    <property type="match status" value="1"/>
</dbReference>
<evidence type="ECO:0000313" key="4">
    <source>
        <dbReference type="Proteomes" id="UP001604336"/>
    </source>
</evidence>
<dbReference type="PANTHER" id="PTHR31301:SF19">
    <property type="entry name" value="LOB DOMAIN-CONTAINING PROTEIN 2"/>
    <property type="match status" value="1"/>
</dbReference>
<dbReference type="AlphaFoldDB" id="A0ABD1PRQ1"/>
<protein>
    <submittedName>
        <fullName evidence="3">LOB domain-containing protein 2</fullName>
    </submittedName>
</protein>
<comment type="similarity">
    <text evidence="1">Belongs to the LOB domain-containing protein family.</text>
</comment>
<comment type="caution">
    <text evidence="3">The sequence shown here is derived from an EMBL/GenBank/DDBJ whole genome shotgun (WGS) entry which is preliminary data.</text>
</comment>
<gene>
    <name evidence="3" type="ORF">Adt_42457</name>
</gene>
<evidence type="ECO:0000256" key="1">
    <source>
        <dbReference type="ARBA" id="ARBA00005474"/>
    </source>
</evidence>
<keyword evidence="4" id="KW-1185">Reference proteome</keyword>
<dbReference type="EMBL" id="JBFOLK010000013">
    <property type="protein sequence ID" value="KAL2466606.1"/>
    <property type="molecule type" value="Genomic_DNA"/>
</dbReference>
<feature type="domain" description="LOB" evidence="2">
    <location>
        <begin position="8"/>
        <end position="109"/>
    </location>
</feature>
<reference evidence="4" key="1">
    <citation type="submission" date="2024-07" db="EMBL/GenBank/DDBJ databases">
        <title>Two chromosome-level genome assemblies of Korean endemic species Abeliophyllum distichum and Forsythia ovata (Oleaceae).</title>
        <authorList>
            <person name="Jang H."/>
        </authorList>
    </citation>
    <scope>NUCLEOTIDE SEQUENCE [LARGE SCALE GENOMIC DNA]</scope>
</reference>
<dbReference type="InterPro" id="IPR004883">
    <property type="entry name" value="LOB"/>
</dbReference>
<evidence type="ECO:0000313" key="3">
    <source>
        <dbReference type="EMBL" id="KAL2466606.1"/>
    </source>
</evidence>
<sequence>MQRANGTSACASCKHQRKKCTEKCILAPFFPVDKTREFQAVHKVFGVSNVTKIVTNLEEEDRKQAVDSLVWEAFCWQKDAVLGPYGEYRRVCEELRLYKSQYQQIHQVQNQGSIVYKAAAQGLMGWNNNKFMSFNGAGLNNNNNNNNNNNVNNNSLNNVHNNGNSMVDFCPYNNYSSHHIQETEKLRGERENGSALIMPQQHLPNGINQQYFVTGI</sequence>
<dbReference type="PANTHER" id="PTHR31301">
    <property type="entry name" value="LOB DOMAIN-CONTAINING PROTEIN 4-RELATED"/>
    <property type="match status" value="1"/>
</dbReference>